<reference evidence="2" key="1">
    <citation type="submission" date="2022-10" db="EMBL/GenBank/DDBJ databases">
        <title>The complete genomes of actinobacterial strains from the NBC collection.</title>
        <authorList>
            <person name="Joergensen T.S."/>
            <person name="Alvarez Arevalo M."/>
            <person name="Sterndorff E.B."/>
            <person name="Faurdal D."/>
            <person name="Vuksanovic O."/>
            <person name="Mourched A.-S."/>
            <person name="Charusanti P."/>
            <person name="Shaw S."/>
            <person name="Blin K."/>
            <person name="Weber T."/>
        </authorList>
    </citation>
    <scope>NUCLEOTIDE SEQUENCE</scope>
    <source>
        <strain evidence="2">NBC_00049</strain>
    </source>
</reference>
<gene>
    <name evidence="2" type="ORF">OG327_17905</name>
</gene>
<keyword evidence="1" id="KW-0732">Signal</keyword>
<evidence type="ECO:0000256" key="1">
    <source>
        <dbReference type="SAM" id="SignalP"/>
    </source>
</evidence>
<dbReference type="EMBL" id="CP108264">
    <property type="protein sequence ID" value="WTU75037.1"/>
    <property type="molecule type" value="Genomic_DNA"/>
</dbReference>
<proteinExistence type="predicted"/>
<evidence type="ECO:0000313" key="2">
    <source>
        <dbReference type="EMBL" id="WTU75037.1"/>
    </source>
</evidence>
<feature type="signal peptide" evidence="1">
    <location>
        <begin position="1"/>
        <end position="31"/>
    </location>
</feature>
<protein>
    <submittedName>
        <fullName evidence="2">Peptidase inhibitor family I36 protein</fullName>
    </submittedName>
</protein>
<name>A0AAU2JSY9_9ACTN</name>
<dbReference type="AlphaFoldDB" id="A0AAU2JSY9"/>
<organism evidence="2">
    <name type="scientific">Streptomyces sp. NBC_00049</name>
    <dbReference type="NCBI Taxonomy" id="2903617"/>
    <lineage>
        <taxon>Bacteria</taxon>
        <taxon>Bacillati</taxon>
        <taxon>Actinomycetota</taxon>
        <taxon>Actinomycetes</taxon>
        <taxon>Kitasatosporales</taxon>
        <taxon>Streptomycetaceae</taxon>
        <taxon>Streptomyces</taxon>
    </lineage>
</organism>
<accession>A0AAU2JSY9</accession>
<sequence length="138" mass="14490">MNVNKAKRRAATLAVSAAAIGGLALSTAAPAAAWTQYNGSLESMEFGLYYNSGLGGCVFDLGSSLGEFAGHTFVGGCSGSGQKTNDNTASYWNRSSSTWYVWTDHYQEGTRGSLPAGYSGNASDTFKNKVSSASWIIF</sequence>
<feature type="chain" id="PRO_5043928391" evidence="1">
    <location>
        <begin position="32"/>
        <end position="138"/>
    </location>
</feature>
<dbReference type="Pfam" id="PF03995">
    <property type="entry name" value="Inhibitor_I36"/>
    <property type="match status" value="1"/>
</dbReference>